<evidence type="ECO:0000313" key="10">
    <source>
        <dbReference type="EMBL" id="NMM48887.1"/>
    </source>
</evidence>
<dbReference type="Gene3D" id="2.40.170.20">
    <property type="entry name" value="TonB-dependent receptor, beta-barrel domain"/>
    <property type="match status" value="1"/>
</dbReference>
<feature type="signal peptide" evidence="8">
    <location>
        <begin position="1"/>
        <end position="29"/>
    </location>
</feature>
<evidence type="ECO:0000256" key="3">
    <source>
        <dbReference type="ARBA" id="ARBA00022452"/>
    </source>
</evidence>
<dbReference type="InterPro" id="IPR012910">
    <property type="entry name" value="Plug_dom"/>
</dbReference>
<keyword evidence="2 7" id="KW-0813">Transport</keyword>
<evidence type="ECO:0000256" key="7">
    <source>
        <dbReference type="PROSITE-ProRule" id="PRU01360"/>
    </source>
</evidence>
<dbReference type="PROSITE" id="PS52016">
    <property type="entry name" value="TONB_DEPENDENT_REC_3"/>
    <property type="match status" value="1"/>
</dbReference>
<protein>
    <submittedName>
        <fullName evidence="10">TonB-dependent receptor</fullName>
    </submittedName>
</protein>
<keyword evidence="6 7" id="KW-0998">Cell outer membrane</keyword>
<dbReference type="GO" id="GO:0009279">
    <property type="term" value="C:cell outer membrane"/>
    <property type="evidence" value="ECO:0007669"/>
    <property type="project" value="UniProtKB-SubCell"/>
</dbReference>
<evidence type="ECO:0000256" key="1">
    <source>
        <dbReference type="ARBA" id="ARBA00004571"/>
    </source>
</evidence>
<evidence type="ECO:0000256" key="2">
    <source>
        <dbReference type="ARBA" id="ARBA00022448"/>
    </source>
</evidence>
<dbReference type="Pfam" id="PF07715">
    <property type="entry name" value="Plug"/>
    <property type="match status" value="1"/>
</dbReference>
<dbReference type="InterPro" id="IPR008969">
    <property type="entry name" value="CarboxyPept-like_regulatory"/>
</dbReference>
<dbReference type="Pfam" id="PF13715">
    <property type="entry name" value="CarbopepD_reg_2"/>
    <property type="match status" value="1"/>
</dbReference>
<reference evidence="10 11" key="1">
    <citation type="submission" date="2020-04" db="EMBL/GenBank/DDBJ databases">
        <title>Flammeovirgaceae bacterium KN852 isolated from deep sea.</title>
        <authorList>
            <person name="Zhang D.-C."/>
        </authorList>
    </citation>
    <scope>NUCLEOTIDE SEQUENCE [LARGE SCALE GENOMIC DNA]</scope>
    <source>
        <strain evidence="10 11">KN852</strain>
    </source>
</reference>
<sequence length="1024" mass="114175">MKNYLLRIAQSKTCLLTLLFSMCILSVFGQNKDVSGQIFSDDGDPLPGVTILIKDSKKGTVTDVNGYFTISASPDDILVCTFIGFEKTETPIANRSNLTIIMKLDITQMEEVVVVGYGTQKKSHLTGAISKVENETLEQMPVSRVDDALVGQVSGVNIQSTEGEAGSSPTIRIRGTGSITGSSAPAIVVDGLVVDNDFLANLDMNTVESFEVLKDAASSAIYGSRGANGVILITTKQGKAGKTKFSYNGYYGMKEAYHSDAYSFSVAETAAAELAANGELSSRTLYKQLIGIDRDWQDVIFDGGTIQNHSISARGGNDKSKFSASLSYLHDEGVLLTDDFKRYNLRLKIDTEINDKLSFGASITPSYSDRRRFDGSTHDILRQTPWLPVYHDENTIQYVDRDNYPDVQIGDYAEQRHFDNYDLYGDGSELVDISNTSNTNPAAKVQERDRNEYKFKTFGSIYLEYEIIEDLKFKTIFSGDYQITKQDRWQGVLSSRNGAAAAQYDVSNLDRTHLVTENYFTYSKSLGHHDFNAVAGFSAERYDTRYESITGTGYDSDLIKTISAATQIASAESNSFENRFMSFYGRVNYSYFEKYLASISIRRDGSSIFGPENKFGNFPAFSIGWRLSEEGFLSNSKIIDELKLRASYGFTGNNRLNTGNDLVDNYPYLPLMEANTAVVNNSIVGAYNALNIANPGLQWERSREFNPAIDFVLFDGVFSGSLDYYVRTSDQLLLFNPISSTTGFNNALVNLGEVKNSGIEMEFRTRNINTENFKWSTTLLLSKNKNELVDFAESNGQIQNVDSKRASEWINLEGHPISSFYGWVVDRDIPLEYLNNAYHPVGGEAQDVYVKDLNGDGLIDDDDKTIIGNPYPDLIWSLTNTFTYKNFDVSFLFQGSHGAEVRNMGDQYLFNHFNSSQDFDPAITPDQEFIKEKIFTNDIVQDASYVALRNLNIGYNFTNSTLTKMGLNSLRVYAAGQNLLYFTADDYTGFNPESIDNTSSTTYGYQRAGSPTFRTVSLGINLEF</sequence>
<evidence type="ECO:0000313" key="11">
    <source>
        <dbReference type="Proteomes" id="UP000559010"/>
    </source>
</evidence>
<dbReference type="EMBL" id="JABBNU010000006">
    <property type="protein sequence ID" value="NMM48887.1"/>
    <property type="molecule type" value="Genomic_DNA"/>
</dbReference>
<keyword evidence="4 7" id="KW-0812">Transmembrane</keyword>
<dbReference type="InterPro" id="IPR023997">
    <property type="entry name" value="TonB-dep_OMP_SusC/RagA_CS"/>
</dbReference>
<evidence type="ECO:0000256" key="6">
    <source>
        <dbReference type="ARBA" id="ARBA00023237"/>
    </source>
</evidence>
<dbReference type="InterPro" id="IPR023996">
    <property type="entry name" value="TonB-dep_OMP_SusC/RagA"/>
</dbReference>
<dbReference type="NCBIfam" id="TIGR04056">
    <property type="entry name" value="OMP_RagA_SusC"/>
    <property type="match status" value="1"/>
</dbReference>
<gene>
    <name evidence="10" type="ORF">HH304_10790</name>
</gene>
<evidence type="ECO:0000256" key="4">
    <source>
        <dbReference type="ARBA" id="ARBA00022692"/>
    </source>
</evidence>
<dbReference type="RefSeq" id="WP_169681287.1">
    <property type="nucleotide sequence ID" value="NZ_JABBNU010000006.1"/>
</dbReference>
<dbReference type="Gene3D" id="2.170.130.10">
    <property type="entry name" value="TonB-dependent receptor, plug domain"/>
    <property type="match status" value="1"/>
</dbReference>
<dbReference type="SUPFAM" id="SSF56935">
    <property type="entry name" value="Porins"/>
    <property type="match status" value="1"/>
</dbReference>
<keyword evidence="5 7" id="KW-0472">Membrane</keyword>
<feature type="domain" description="TonB-dependent receptor plug" evidence="9">
    <location>
        <begin position="122"/>
        <end position="230"/>
    </location>
</feature>
<dbReference type="AlphaFoldDB" id="A0A848IX50"/>
<dbReference type="NCBIfam" id="TIGR04057">
    <property type="entry name" value="SusC_RagA_signa"/>
    <property type="match status" value="1"/>
</dbReference>
<keyword evidence="10" id="KW-0675">Receptor</keyword>
<comment type="similarity">
    <text evidence="7">Belongs to the TonB-dependent receptor family.</text>
</comment>
<evidence type="ECO:0000259" key="9">
    <source>
        <dbReference type="Pfam" id="PF07715"/>
    </source>
</evidence>
<accession>A0A848IX50</accession>
<dbReference type="SUPFAM" id="SSF49464">
    <property type="entry name" value="Carboxypeptidase regulatory domain-like"/>
    <property type="match status" value="1"/>
</dbReference>
<keyword evidence="8" id="KW-0732">Signal</keyword>
<keyword evidence="11" id="KW-1185">Reference proteome</keyword>
<dbReference type="InterPro" id="IPR039426">
    <property type="entry name" value="TonB-dep_rcpt-like"/>
</dbReference>
<feature type="chain" id="PRO_5032687156" evidence="8">
    <location>
        <begin position="30"/>
        <end position="1024"/>
    </location>
</feature>
<dbReference type="Proteomes" id="UP000559010">
    <property type="component" value="Unassembled WGS sequence"/>
</dbReference>
<evidence type="ECO:0000256" key="5">
    <source>
        <dbReference type="ARBA" id="ARBA00023136"/>
    </source>
</evidence>
<name>A0A848IX50_9BACT</name>
<organism evidence="10 11">
    <name type="scientific">Marinigracilibium pacificum</name>
    <dbReference type="NCBI Taxonomy" id="2729599"/>
    <lineage>
        <taxon>Bacteria</taxon>
        <taxon>Pseudomonadati</taxon>
        <taxon>Bacteroidota</taxon>
        <taxon>Cytophagia</taxon>
        <taxon>Cytophagales</taxon>
        <taxon>Flammeovirgaceae</taxon>
        <taxon>Marinigracilibium</taxon>
    </lineage>
</organism>
<proteinExistence type="inferred from homology"/>
<comment type="caution">
    <text evidence="10">The sequence shown here is derived from an EMBL/GenBank/DDBJ whole genome shotgun (WGS) entry which is preliminary data.</text>
</comment>
<comment type="subcellular location">
    <subcellularLocation>
        <location evidence="1 7">Cell outer membrane</location>
        <topology evidence="1 7">Multi-pass membrane protein</topology>
    </subcellularLocation>
</comment>
<keyword evidence="3 7" id="KW-1134">Transmembrane beta strand</keyword>
<dbReference type="Gene3D" id="2.60.40.1120">
    <property type="entry name" value="Carboxypeptidase-like, regulatory domain"/>
    <property type="match status" value="1"/>
</dbReference>
<evidence type="ECO:0000256" key="8">
    <source>
        <dbReference type="SAM" id="SignalP"/>
    </source>
</evidence>
<dbReference type="InterPro" id="IPR037066">
    <property type="entry name" value="Plug_dom_sf"/>
</dbReference>
<dbReference type="InterPro" id="IPR036942">
    <property type="entry name" value="Beta-barrel_TonB_sf"/>
</dbReference>